<dbReference type="Gene3D" id="3.90.230.10">
    <property type="entry name" value="Creatinase/methionine aminopeptidase superfamily"/>
    <property type="match status" value="1"/>
</dbReference>
<feature type="domain" description="Peptidase M24" evidence="1">
    <location>
        <begin position="169"/>
        <end position="371"/>
    </location>
</feature>
<dbReference type="SUPFAM" id="SSF53092">
    <property type="entry name" value="Creatinase/prolidase N-terminal domain"/>
    <property type="match status" value="1"/>
</dbReference>
<dbReference type="EMBL" id="AY458650">
    <property type="protein sequence ID" value="AAR38479.1"/>
    <property type="molecule type" value="Genomic_DNA"/>
</dbReference>
<evidence type="ECO:0000259" key="1">
    <source>
        <dbReference type="Pfam" id="PF00557"/>
    </source>
</evidence>
<dbReference type="SUPFAM" id="SSF55920">
    <property type="entry name" value="Creatinase/aminopeptidase"/>
    <property type="match status" value="1"/>
</dbReference>
<feature type="domain" description="Creatinase N-terminal" evidence="2">
    <location>
        <begin position="17"/>
        <end position="161"/>
    </location>
</feature>
<dbReference type="CDD" id="cd01066">
    <property type="entry name" value="APP_MetAP"/>
    <property type="match status" value="1"/>
</dbReference>
<organism evidence="3">
    <name type="scientific">uncultured marine bacterium 583</name>
    <dbReference type="NCBI Taxonomy" id="257403"/>
    <lineage>
        <taxon>Bacteria</taxon>
        <taxon>environmental samples</taxon>
    </lineage>
</organism>
<dbReference type="InterPro" id="IPR050659">
    <property type="entry name" value="Peptidase_M24B"/>
</dbReference>
<protein>
    <submittedName>
        <fullName evidence="3">Xaa-Pro dipeptidase, putative</fullName>
    </submittedName>
</protein>
<dbReference type="InterPro" id="IPR036005">
    <property type="entry name" value="Creatinase/aminopeptidase-like"/>
</dbReference>
<evidence type="ECO:0000313" key="3">
    <source>
        <dbReference type="EMBL" id="AAR38479.1"/>
    </source>
</evidence>
<gene>
    <name evidence="3" type="ORF">MBMO_EBAC750-10A10.5</name>
</gene>
<dbReference type="AlphaFoldDB" id="Q6SEU3"/>
<dbReference type="Gene3D" id="3.40.350.10">
    <property type="entry name" value="Creatinase/prolidase N-terminal domain"/>
    <property type="match status" value="1"/>
</dbReference>
<dbReference type="Pfam" id="PF01321">
    <property type="entry name" value="Creatinase_N"/>
    <property type="match status" value="1"/>
</dbReference>
<accession>Q6SEU3</accession>
<sequence length="389" mass="43455">MIIPPKRGFKVSEYENRLDNIQKLMHESRMDAILLTTQVDIEYYTGFKTQFFQSPTRPWYVLIPSSNKPKAIIPTIGESGMRGTWLDDIQTWTSPNPEDDGISLLLSTIKSLTKKYKCLGVPKSQESVLRMPLDDYENLVKSLDGIEIKDANKILRKVRLIKSTAEIDKIKHICQLTSQGFKDLTHLLKAGESEQENCKRFKQHLLSLGVDDTPYMVAGSGKDGYGSIIMGPGDKIIEEGDLFIVDTGSIFDSYFCDFDRNYAFGYICDEAKKAYKVVFDATDAGFNAAQVGNTTSDVYYAMNNVMQKGGALGNSVGRLGHGLGLQLTEWPSNTATDNTILEPGVILTLEPGMEYLPGKEMVHEENIVITENGPEWLTNRAPEELPIIQ</sequence>
<reference evidence="3" key="1">
    <citation type="submission" date="2003-11" db="EMBL/GenBank/DDBJ databases">
        <authorList>
            <person name="Heidelberg J.F."/>
            <person name="Eisen J.A."/>
            <person name="Nelson W.C."/>
            <person name="DeLong E.F."/>
        </authorList>
    </citation>
    <scope>NUCLEOTIDE SEQUENCE</scope>
</reference>
<dbReference type="InterPro" id="IPR029149">
    <property type="entry name" value="Creatin/AminoP/Spt16_N"/>
</dbReference>
<dbReference type="PANTHER" id="PTHR46112:SF2">
    <property type="entry name" value="XAA-PRO AMINOPEPTIDASE P-RELATED"/>
    <property type="match status" value="1"/>
</dbReference>
<evidence type="ECO:0000259" key="2">
    <source>
        <dbReference type="Pfam" id="PF01321"/>
    </source>
</evidence>
<dbReference type="PANTHER" id="PTHR46112">
    <property type="entry name" value="AMINOPEPTIDASE"/>
    <property type="match status" value="1"/>
</dbReference>
<dbReference type="InterPro" id="IPR000587">
    <property type="entry name" value="Creatinase_N"/>
</dbReference>
<reference evidence="3" key="2">
    <citation type="submission" date="2003-12" db="EMBL/GenBank/DDBJ databases">
        <title>Monterey Bay Coastal Ocean Microbial Observatory environmental clone sequencing.</title>
        <authorList>
            <person name="DeLong E.F."/>
        </authorList>
    </citation>
    <scope>NUCLEOTIDE SEQUENCE</scope>
</reference>
<name>Q6SEU3_9BACT</name>
<proteinExistence type="predicted"/>
<dbReference type="Pfam" id="PF00557">
    <property type="entry name" value="Peptidase_M24"/>
    <property type="match status" value="1"/>
</dbReference>
<dbReference type="InterPro" id="IPR000994">
    <property type="entry name" value="Pept_M24"/>
</dbReference>